<dbReference type="InterPro" id="IPR036161">
    <property type="entry name" value="RPB6/omega-like_sf"/>
</dbReference>
<dbReference type="GO" id="GO:0000428">
    <property type="term" value="C:DNA-directed RNA polymerase complex"/>
    <property type="evidence" value="ECO:0007669"/>
    <property type="project" value="UniProtKB-KW"/>
</dbReference>
<dbReference type="Gene3D" id="3.90.940.10">
    <property type="match status" value="1"/>
</dbReference>
<keyword evidence="2" id="KW-0804">Transcription</keyword>
<dbReference type="GO" id="GO:0003899">
    <property type="term" value="F:DNA-directed RNA polymerase activity"/>
    <property type="evidence" value="ECO:0007669"/>
    <property type="project" value="InterPro"/>
</dbReference>
<dbReference type="GO" id="GO:0003677">
    <property type="term" value="F:DNA binding"/>
    <property type="evidence" value="ECO:0007669"/>
    <property type="project" value="InterPro"/>
</dbReference>
<organism evidence="3">
    <name type="scientific">viral metagenome</name>
    <dbReference type="NCBI Taxonomy" id="1070528"/>
    <lineage>
        <taxon>unclassified sequences</taxon>
        <taxon>metagenomes</taxon>
        <taxon>organismal metagenomes</taxon>
    </lineage>
</organism>
<dbReference type="Pfam" id="PF01192">
    <property type="entry name" value="RNA_pol_Rpb6"/>
    <property type="match status" value="1"/>
</dbReference>
<evidence type="ECO:0000256" key="1">
    <source>
        <dbReference type="ARBA" id="ARBA00022478"/>
    </source>
</evidence>
<proteinExistence type="predicted"/>
<sequence>MTLIYKPANIEDVSKINDLLDKEDRISKPIMTIYEFDKIMGMRTQQLASGAPPFINMGASKLVIGSNMELRNIALQELEEGRLPYIIERILSNKRKEYYRVCDLNLVAIRDRMRK</sequence>
<dbReference type="InterPro" id="IPR006110">
    <property type="entry name" value="Pol_omega/Rpo6/RPB6"/>
</dbReference>
<name>A0A6C0LIK6_9ZZZZ</name>
<accession>A0A6C0LIK6</accession>
<evidence type="ECO:0000313" key="3">
    <source>
        <dbReference type="EMBL" id="QHU29002.1"/>
    </source>
</evidence>
<dbReference type="EMBL" id="MN740480">
    <property type="protein sequence ID" value="QHU29002.1"/>
    <property type="molecule type" value="Genomic_DNA"/>
</dbReference>
<keyword evidence="1" id="KW-0240">DNA-directed RNA polymerase</keyword>
<protein>
    <submittedName>
        <fullName evidence="3">Uncharacterized protein</fullName>
    </submittedName>
</protein>
<dbReference type="AlphaFoldDB" id="A0A6C0LIK6"/>
<evidence type="ECO:0000256" key="2">
    <source>
        <dbReference type="ARBA" id="ARBA00023163"/>
    </source>
</evidence>
<dbReference type="SUPFAM" id="SSF63562">
    <property type="entry name" value="RPB6/omega subunit-like"/>
    <property type="match status" value="1"/>
</dbReference>
<reference evidence="3" key="1">
    <citation type="journal article" date="2020" name="Nature">
        <title>Giant virus diversity and host interactions through global metagenomics.</title>
        <authorList>
            <person name="Schulz F."/>
            <person name="Roux S."/>
            <person name="Paez-Espino D."/>
            <person name="Jungbluth S."/>
            <person name="Walsh D.A."/>
            <person name="Denef V.J."/>
            <person name="McMahon K.D."/>
            <person name="Konstantinidis K.T."/>
            <person name="Eloe-Fadrosh E.A."/>
            <person name="Kyrpides N.C."/>
            <person name="Woyke T."/>
        </authorList>
    </citation>
    <scope>NUCLEOTIDE SEQUENCE</scope>
    <source>
        <strain evidence="3">GVMAG-M-3300027804-47</strain>
    </source>
</reference>
<dbReference type="GO" id="GO:0006351">
    <property type="term" value="P:DNA-templated transcription"/>
    <property type="evidence" value="ECO:0007669"/>
    <property type="project" value="InterPro"/>
</dbReference>